<dbReference type="EMBL" id="RCZG01000005">
    <property type="protein sequence ID" value="TPG33673.1"/>
    <property type="molecule type" value="Genomic_DNA"/>
</dbReference>
<evidence type="ECO:0000313" key="2">
    <source>
        <dbReference type="Proteomes" id="UP000320095"/>
    </source>
</evidence>
<proteinExistence type="predicted"/>
<organism evidence="1 2">
    <name type="scientific">Mycolicibacterium hodleri</name>
    <dbReference type="NCBI Taxonomy" id="49897"/>
    <lineage>
        <taxon>Bacteria</taxon>
        <taxon>Bacillati</taxon>
        <taxon>Actinomycetota</taxon>
        <taxon>Actinomycetes</taxon>
        <taxon>Mycobacteriales</taxon>
        <taxon>Mycobacteriaceae</taxon>
        <taxon>Mycolicibacterium</taxon>
    </lineage>
</organism>
<evidence type="ECO:0000313" key="1">
    <source>
        <dbReference type="EMBL" id="TPG33673.1"/>
    </source>
</evidence>
<comment type="caution">
    <text evidence="1">The sequence shown here is derived from an EMBL/GenBank/DDBJ whole genome shotgun (WGS) entry which is preliminary data.</text>
</comment>
<name>A0A502E7Q0_9MYCO</name>
<dbReference type="AlphaFoldDB" id="A0A502E7Q0"/>
<sequence>MFGFLRDRASLSGLPTELRQQLDADDVIVIAERVGVVQHLRGHVPGVVSSSSASRSHGAFALTTTRAVATFPTGGDPLLRAIDSRWDLPRGPARVTIGEKGMKIDIALRGVDPSFSGSMTLNYKRAIAGVLLDRMPATQLWCSVDPVFVYRAAGVRPRP</sequence>
<reference evidence="1 2" key="1">
    <citation type="journal article" date="2019" name="Environ. Microbiol.">
        <title>Species interactions and distinct microbial communities in high Arctic permafrost affected cryosols are associated with the CH4 and CO2 gas fluxes.</title>
        <authorList>
            <person name="Altshuler I."/>
            <person name="Hamel J."/>
            <person name="Turney S."/>
            <person name="Magnuson E."/>
            <person name="Levesque R."/>
            <person name="Greer C."/>
            <person name="Whyte L.G."/>
        </authorList>
    </citation>
    <scope>NUCLEOTIDE SEQUENCE [LARGE SCALE GENOMIC DNA]</scope>
    <source>
        <strain evidence="1 2">S5.20</strain>
    </source>
</reference>
<gene>
    <name evidence="1" type="ORF">EAH80_15575</name>
</gene>
<dbReference type="OrthoDB" id="4742419at2"/>
<accession>A0A502E7Q0</accession>
<dbReference type="RefSeq" id="WP_140692461.1">
    <property type="nucleotide sequence ID" value="NZ_RCZG01000005.1"/>
</dbReference>
<keyword evidence="2" id="KW-1185">Reference proteome</keyword>
<dbReference type="Proteomes" id="UP000320095">
    <property type="component" value="Unassembled WGS sequence"/>
</dbReference>
<protein>
    <submittedName>
        <fullName evidence="1">Uncharacterized protein</fullName>
    </submittedName>
</protein>